<dbReference type="EMBL" id="JACHXK010000026">
    <property type="protein sequence ID" value="MBB3114118.1"/>
    <property type="molecule type" value="Genomic_DNA"/>
</dbReference>
<dbReference type="InterPro" id="IPR012338">
    <property type="entry name" value="Beta-lactam/transpept-like"/>
</dbReference>
<dbReference type="AlphaFoldDB" id="A0A7W5FR98"/>
<feature type="domain" description="Beta-lactamase-related" evidence="2">
    <location>
        <begin position="44"/>
        <end position="306"/>
    </location>
</feature>
<dbReference type="Gene3D" id="3.40.710.10">
    <property type="entry name" value="DD-peptidase/beta-lactamase superfamily"/>
    <property type="match status" value="1"/>
</dbReference>
<dbReference type="InterPro" id="IPR001466">
    <property type="entry name" value="Beta-lactam-related"/>
</dbReference>
<comment type="caution">
    <text evidence="3">The sequence shown here is derived from an EMBL/GenBank/DDBJ whole genome shotgun (WGS) entry which is preliminary data.</text>
</comment>
<organism evidence="3 4">
    <name type="scientific">Paenibacillus phyllosphaerae</name>
    <dbReference type="NCBI Taxonomy" id="274593"/>
    <lineage>
        <taxon>Bacteria</taxon>
        <taxon>Bacillati</taxon>
        <taxon>Bacillota</taxon>
        <taxon>Bacilli</taxon>
        <taxon>Bacillales</taxon>
        <taxon>Paenibacillaceae</taxon>
        <taxon>Paenibacillus</taxon>
    </lineage>
</organism>
<gene>
    <name evidence="3" type="ORF">FHS18_006234</name>
</gene>
<protein>
    <submittedName>
        <fullName evidence="3">CubicO group peptidase (Beta-lactamase class C family)</fullName>
    </submittedName>
</protein>
<accession>A0A7W5FR98</accession>
<evidence type="ECO:0000259" key="2">
    <source>
        <dbReference type="Pfam" id="PF00144"/>
    </source>
</evidence>
<name>A0A7W5FR98_9BACL</name>
<dbReference type="RefSeq" id="WP_183604167.1">
    <property type="nucleotide sequence ID" value="NZ_JACHXK010000026.1"/>
</dbReference>
<evidence type="ECO:0000313" key="4">
    <source>
        <dbReference type="Proteomes" id="UP000570361"/>
    </source>
</evidence>
<dbReference type="PANTHER" id="PTHR43283:SF7">
    <property type="entry name" value="BETA-LACTAMASE-RELATED DOMAIN-CONTAINING PROTEIN"/>
    <property type="match status" value="1"/>
</dbReference>
<evidence type="ECO:0000313" key="3">
    <source>
        <dbReference type="EMBL" id="MBB3114118.1"/>
    </source>
</evidence>
<dbReference type="PANTHER" id="PTHR43283">
    <property type="entry name" value="BETA-LACTAMASE-RELATED"/>
    <property type="match status" value="1"/>
</dbReference>
<dbReference type="InterPro" id="IPR050789">
    <property type="entry name" value="Diverse_Enzym_Activities"/>
</dbReference>
<feature type="compositionally biased region" description="Basic and acidic residues" evidence="1">
    <location>
        <begin position="8"/>
        <end position="22"/>
    </location>
</feature>
<dbReference type="SUPFAM" id="SSF56601">
    <property type="entry name" value="beta-lactamase/transpeptidase-like"/>
    <property type="match status" value="1"/>
</dbReference>
<feature type="region of interest" description="Disordered" evidence="1">
    <location>
        <begin position="1"/>
        <end position="23"/>
    </location>
</feature>
<evidence type="ECO:0000256" key="1">
    <source>
        <dbReference type="SAM" id="MobiDB-lite"/>
    </source>
</evidence>
<proteinExistence type="predicted"/>
<keyword evidence="4" id="KW-1185">Reference proteome</keyword>
<sequence length="491" mass="54066">MQAASHPDLQRLPRSTPEEHGVDSGAIGAFLDAAAATGQELHSLMLLRHGTVIAEGSWAPYDLRRKRLSNSISKSFTSAAIGLAQAEGLLSIEDSVMQYFPDSVPVDRDPKLPRMRIKHLLAMASGHDVDTVIPVLQSGSSDWVEAFLALPIAHEPGTFFKYNTGATYMLSAILQRVTGTTLVDYLQERLFLPLGIADVTWDACPKGITAGGWGLSLTTEEMARFGQLYLNGGRWQGRQLIPEDWVQASVRPQIANGDNQGSDWASGYGYQFWCNRYGTYRADGAFGQIILVMPNEEAVLAFTSSLSDLSQVLNAVWSHLLPALQAGRQVLPADEAAYARLQSKLEQLAVAAPEHKAAPFAPYAGKIYNLVDNVLGLRRLTLHPDSEGGGIYWQDEAGEHRFTVGEDEWALTEWPLAAELWKPGERPRRIAAAAAGRWQEDGSYRIYLRLLDTAYQDELTCRFEGENVTITYHRHFSVTPLAVEPITGVSN</sequence>
<reference evidence="3 4" key="1">
    <citation type="submission" date="2020-08" db="EMBL/GenBank/DDBJ databases">
        <title>Genomic Encyclopedia of Type Strains, Phase III (KMG-III): the genomes of soil and plant-associated and newly described type strains.</title>
        <authorList>
            <person name="Whitman W."/>
        </authorList>
    </citation>
    <scope>NUCLEOTIDE SEQUENCE [LARGE SCALE GENOMIC DNA]</scope>
    <source>
        <strain evidence="3 4">CECT 5862</strain>
    </source>
</reference>
<dbReference type="Pfam" id="PF00144">
    <property type="entry name" value="Beta-lactamase"/>
    <property type="match status" value="1"/>
</dbReference>
<dbReference type="Proteomes" id="UP000570361">
    <property type="component" value="Unassembled WGS sequence"/>
</dbReference>